<reference evidence="1" key="1">
    <citation type="submission" date="2020-09" db="EMBL/GenBank/DDBJ databases">
        <title>Comparative genome analyses of four rice-infecting Rhizoctonia solani isolates reveal extensive enrichment of homogalacturonan modification genes.</title>
        <authorList>
            <person name="Lee D.-Y."/>
            <person name="Jeon J."/>
            <person name="Kim K.-T."/>
            <person name="Cheong K."/>
            <person name="Song H."/>
            <person name="Choi G."/>
            <person name="Ko J."/>
            <person name="Opiyo S.O."/>
            <person name="Zuo S."/>
            <person name="Madhav S."/>
            <person name="Lee Y.-H."/>
            <person name="Wang G.-L."/>
        </authorList>
    </citation>
    <scope>NUCLEOTIDE SEQUENCE</scope>
    <source>
        <strain evidence="1">AG1-IA B2</strain>
    </source>
</reference>
<accession>A0A8H7M4Z1</accession>
<comment type="caution">
    <text evidence="1">The sequence shown here is derived from an EMBL/GenBank/DDBJ whole genome shotgun (WGS) entry which is preliminary data.</text>
</comment>
<dbReference type="InterPro" id="IPR041078">
    <property type="entry name" value="Plavaka"/>
</dbReference>
<organism evidence="1 2">
    <name type="scientific">Rhizoctonia solani</name>
    <dbReference type="NCBI Taxonomy" id="456999"/>
    <lineage>
        <taxon>Eukaryota</taxon>
        <taxon>Fungi</taxon>
        <taxon>Dikarya</taxon>
        <taxon>Basidiomycota</taxon>
        <taxon>Agaricomycotina</taxon>
        <taxon>Agaricomycetes</taxon>
        <taxon>Cantharellales</taxon>
        <taxon>Ceratobasidiaceae</taxon>
        <taxon>Rhizoctonia</taxon>
    </lineage>
</organism>
<dbReference type="Proteomes" id="UP000614334">
    <property type="component" value="Unassembled WGS sequence"/>
</dbReference>
<dbReference type="AlphaFoldDB" id="A0A8H7M4Z1"/>
<evidence type="ECO:0000313" key="2">
    <source>
        <dbReference type="Proteomes" id="UP000614334"/>
    </source>
</evidence>
<protein>
    <submittedName>
        <fullName evidence="1">Zn-finger protein</fullName>
    </submittedName>
</protein>
<proteinExistence type="predicted"/>
<evidence type="ECO:0000313" key="1">
    <source>
        <dbReference type="EMBL" id="KAF8755571.1"/>
    </source>
</evidence>
<dbReference type="EMBL" id="JACYCF010000008">
    <property type="protein sequence ID" value="KAF8755571.1"/>
    <property type="molecule type" value="Genomic_DNA"/>
</dbReference>
<name>A0A8H7M4Z1_9AGAM</name>
<gene>
    <name evidence="1" type="ORF">RHS01_05089</name>
</gene>
<dbReference type="Pfam" id="PF18759">
    <property type="entry name" value="Plavaka"/>
    <property type="match status" value="1"/>
</dbReference>
<sequence length="780" mass="89210">MRTGLTNAARDIHLQSPLYVGRTPWKNNKQLLEDIDKLLHGPSWHIYEMVTGGDPESRTSFFLVVISLMQFAILLEILDLERMYDTHLKGIILQRIRQLAFMEKCGRQIGGGGCKQNKSDYRGGGIQAYPVMVSIGNISKDIRRKPSMHATVLLGYLPVEEFKDVGDEKLGQQLKGELRHRAMEKLLEPLKKASKEGVLMWCADGRQRRAYPILAAYIGDSPEQHDMACSVRSGCPVCTTLKENRGTYPQNAPLRQKSEVLLTIQKWKDGLLSTDKLREHGLKPWWPFWANLPYVNLGDCLTPDLLHQLYKGLFWTHLMEWIKEPELLGKSADARFKSMPRAHGMRHFTREFILSANGPVAKQRRYFIYYAHSAQLSEIEVQEMVVSLARFHELKGIAEDLGLEKNGWSNETIKLHMLSHYERSIHEYGTPDGYNSETSEYLHIEFAKTPFKKTNKNRSYMQQIIRFIQRQEAIQLHRACLEDLHGQFAPVPTVDSSGDDLDDNPGEGDNVDGMGNNLNEGVWGVEDNTETEADVDIEGSDAEAVFYPQPKQALPSHPTREGVTGLELINLYGASDLIRLTSRLLEKHNYRQPLNSANTFSVYHKLYLDHPPLPFAASEAPQRDVIRAYPATKTTRGHVKRIEQFDTVLFLDQPENFGIYRYRAGRVRLIFTLPPHVHSVFPQHLAYVELFTPFGKANDIHGMHTTSHLQFEGKRRAALIPVTDIALACHLAPRFKSLPEDTVLTSRSDLLDEGTKFYLNHYHAHHTRQLIEYWRHLKPV</sequence>